<keyword evidence="2" id="KW-1185">Reference proteome</keyword>
<comment type="caution">
    <text evidence="1">The sequence shown here is derived from an EMBL/GenBank/DDBJ whole genome shotgun (WGS) entry which is preliminary data.</text>
</comment>
<dbReference type="AlphaFoldDB" id="A0A318IVY4"/>
<name>A0A318IVY4_9BURK</name>
<gene>
    <name evidence="1" type="ORF">DFR42_11223</name>
</gene>
<evidence type="ECO:0000313" key="2">
    <source>
        <dbReference type="Proteomes" id="UP000247792"/>
    </source>
</evidence>
<sequence length="111" mass="12568">MLAQLFYLSAAMAAPPVSAEALDSRVPIMRASEVVESAKNFLAKERRLNMKKFVLVNLSFTYYSEWQESKKKFNGRWIVSFAPMGDRTFDDEIAVLVTNEKVPTYKIGVAP</sequence>
<evidence type="ECO:0000313" key="1">
    <source>
        <dbReference type="EMBL" id="PXX38511.1"/>
    </source>
</evidence>
<dbReference type="EMBL" id="QJKB01000012">
    <property type="protein sequence ID" value="PXX38511.1"/>
    <property type="molecule type" value="Genomic_DNA"/>
</dbReference>
<protein>
    <submittedName>
        <fullName evidence="1">Uncharacterized protein</fullName>
    </submittedName>
</protein>
<reference evidence="1 2" key="1">
    <citation type="submission" date="2018-05" db="EMBL/GenBank/DDBJ databases">
        <title>Genomic Encyclopedia of Type Strains, Phase IV (KMG-IV): sequencing the most valuable type-strain genomes for metagenomic binning, comparative biology and taxonomic classification.</title>
        <authorList>
            <person name="Goeker M."/>
        </authorList>
    </citation>
    <scope>NUCLEOTIDE SEQUENCE [LARGE SCALE GENOMIC DNA]</scope>
    <source>
        <strain evidence="1 2">DSM 19792</strain>
    </source>
</reference>
<accession>A0A318IVY4</accession>
<proteinExistence type="predicted"/>
<dbReference type="Proteomes" id="UP000247792">
    <property type="component" value="Unassembled WGS sequence"/>
</dbReference>
<organism evidence="1 2">
    <name type="scientific">Undibacterium pigrum</name>
    <dbReference type="NCBI Taxonomy" id="401470"/>
    <lineage>
        <taxon>Bacteria</taxon>
        <taxon>Pseudomonadati</taxon>
        <taxon>Pseudomonadota</taxon>
        <taxon>Betaproteobacteria</taxon>
        <taxon>Burkholderiales</taxon>
        <taxon>Oxalobacteraceae</taxon>
        <taxon>Undibacterium</taxon>
    </lineage>
</organism>